<gene>
    <name evidence="4" type="ORF">B0T15DRAFT_520285</name>
</gene>
<dbReference type="AlphaFoldDB" id="A0AAJ0H3B4"/>
<dbReference type="Pfam" id="PF08487">
    <property type="entry name" value="VIT"/>
    <property type="match status" value="1"/>
</dbReference>
<dbReference type="EMBL" id="JAUDZG010000001">
    <property type="protein sequence ID" value="KAK3311062.1"/>
    <property type="molecule type" value="Genomic_DNA"/>
</dbReference>
<feature type="domain" description="VWFA" evidence="2">
    <location>
        <begin position="287"/>
        <end position="468"/>
    </location>
</feature>
<dbReference type="InterPro" id="IPR013694">
    <property type="entry name" value="VIT"/>
</dbReference>
<dbReference type="Pfam" id="PF13768">
    <property type="entry name" value="VWA_3"/>
    <property type="match status" value="1"/>
</dbReference>
<evidence type="ECO:0000256" key="1">
    <source>
        <dbReference type="SAM" id="MobiDB-lite"/>
    </source>
</evidence>
<dbReference type="InterPro" id="IPR002035">
    <property type="entry name" value="VWF_A"/>
</dbReference>
<dbReference type="RefSeq" id="XP_062726842.1">
    <property type="nucleotide sequence ID" value="XM_062868489.1"/>
</dbReference>
<feature type="compositionally biased region" description="Basic and acidic residues" evidence="1">
    <location>
        <begin position="489"/>
        <end position="499"/>
    </location>
</feature>
<dbReference type="SUPFAM" id="SSF53300">
    <property type="entry name" value="vWA-like"/>
    <property type="match status" value="1"/>
</dbReference>
<reference evidence="4" key="1">
    <citation type="journal article" date="2023" name="Mol. Phylogenet. Evol.">
        <title>Genome-scale phylogeny and comparative genomics of the fungal order Sordariales.</title>
        <authorList>
            <person name="Hensen N."/>
            <person name="Bonometti L."/>
            <person name="Westerberg I."/>
            <person name="Brannstrom I.O."/>
            <person name="Guillou S."/>
            <person name="Cros-Aarteil S."/>
            <person name="Calhoun S."/>
            <person name="Haridas S."/>
            <person name="Kuo A."/>
            <person name="Mondo S."/>
            <person name="Pangilinan J."/>
            <person name="Riley R."/>
            <person name="LaButti K."/>
            <person name="Andreopoulos B."/>
            <person name="Lipzen A."/>
            <person name="Chen C."/>
            <person name="Yan M."/>
            <person name="Daum C."/>
            <person name="Ng V."/>
            <person name="Clum A."/>
            <person name="Steindorff A."/>
            <person name="Ohm R.A."/>
            <person name="Martin F."/>
            <person name="Silar P."/>
            <person name="Natvig D.O."/>
            <person name="Lalanne C."/>
            <person name="Gautier V."/>
            <person name="Ament-Velasquez S.L."/>
            <person name="Kruys A."/>
            <person name="Hutchinson M.I."/>
            <person name="Powell A.J."/>
            <person name="Barry K."/>
            <person name="Miller A.N."/>
            <person name="Grigoriev I.V."/>
            <person name="Debuchy R."/>
            <person name="Gladieux P."/>
            <person name="Hiltunen Thoren M."/>
            <person name="Johannesson H."/>
        </authorList>
    </citation>
    <scope>NUCLEOTIDE SEQUENCE</scope>
    <source>
        <strain evidence="4">CBS 333.67</strain>
    </source>
</reference>
<protein>
    <submittedName>
        <fullName evidence="4">Uncharacterized protein</fullName>
    </submittedName>
</protein>
<dbReference type="SMART" id="SM00327">
    <property type="entry name" value="VWA"/>
    <property type="match status" value="1"/>
</dbReference>
<sequence>MALHGHICGVYYVSPSSKRIYLPQLALTAHATMVFLTSRTTLTQTFVNPGWEPIAELRYTFPLYEGVSVVGFVCTINDDRVIRSVVKERGEAQQTYKAAVDRGETAGLLEQLPEASDVFTAMVGNIPANATVKVEVTYVGELKHDAEVDGIRFTLPTHIVPQYGSYPGQLLQYPTVVSDNQIRIVVDVEMPQGSSIQTVQSPSHPISVTMGNTSTGAASGAEWDLRKALATLALPTTELGDDFVLLVVAANTKRPVAVLETHPTIPNHRALMVTLVPQFSTAPMRPEIVFVCDRSYSMGTGKKMANLKAALNLFLKSIPVGSKFNICSFGGTHEFLFPSGSQTYDAWTLEEATRYGDGFVANLGGTNIYHPMEEVFKMRHVDMDLDVFLLTDGEIWDLQGLFDMLNRRVSESQGRIRVFTLGIGRDVSHALIEGVAAAGNGFSQAVGEDENMNTKVMRMLKAALTPHISEYALELKYGKTLIDEVDVQEPDKKGREEAATSKPIPLFDESVDPDVEMADPDADISSGGKYSHVPPVSEPKILQAPFRIPPLFSFNRTSVYLLLSPETPQKQLTSVVLRSISRNFRPLTQEIPVSLREDGETIHQLAARKAVKELEQGRGWIYHAKDAKDPAAPLLNDKYPGRFSDMVEREAVRLGVTYQVGGKWCSFVAVEGDQEHRDAARAVVHEQHRNRGMGAGLLATASTRNAKYSVTARATSAPVPPAPRALRSLHRLTGGRGTRHRGYWNRPSNPPVDDADLAQKFNMLVSLQTFNGAWHWEERLLLLLGLDGQLTTARAVGADLGEPGDQLATALVLAFFGVCLKGREEEWEMVAAKAWEWLTEVFKNDGPYTLEPYMKEVIAFLRIEYLNKSLLGEANALLEQGNPNVNTR</sequence>
<dbReference type="InterPro" id="IPR036465">
    <property type="entry name" value="vWFA_dom_sf"/>
</dbReference>
<dbReference type="PROSITE" id="PS50234">
    <property type="entry name" value="VWFA"/>
    <property type="match status" value="1"/>
</dbReference>
<evidence type="ECO:0000313" key="4">
    <source>
        <dbReference type="EMBL" id="KAK3311062.1"/>
    </source>
</evidence>
<dbReference type="Proteomes" id="UP001273166">
    <property type="component" value="Unassembled WGS sequence"/>
</dbReference>
<evidence type="ECO:0000313" key="5">
    <source>
        <dbReference type="Proteomes" id="UP001273166"/>
    </source>
</evidence>
<dbReference type="PANTHER" id="PTHR45737">
    <property type="entry name" value="VON WILLEBRAND FACTOR A DOMAIN-CONTAINING PROTEIN 5A"/>
    <property type="match status" value="1"/>
</dbReference>
<proteinExistence type="predicted"/>
<accession>A0AAJ0H3B4</accession>
<dbReference type="PROSITE" id="PS51468">
    <property type="entry name" value="VIT"/>
    <property type="match status" value="1"/>
</dbReference>
<dbReference type="GeneID" id="87887318"/>
<evidence type="ECO:0000259" key="2">
    <source>
        <dbReference type="PROSITE" id="PS50234"/>
    </source>
</evidence>
<keyword evidence="5" id="KW-1185">Reference proteome</keyword>
<dbReference type="Gene3D" id="3.40.50.410">
    <property type="entry name" value="von Willebrand factor, type A domain"/>
    <property type="match status" value="1"/>
</dbReference>
<name>A0AAJ0H3B4_9PEZI</name>
<dbReference type="PANTHER" id="PTHR45737:SF6">
    <property type="entry name" value="VON WILLEBRAND FACTOR A DOMAIN-CONTAINING PROTEIN 5A"/>
    <property type="match status" value="1"/>
</dbReference>
<dbReference type="SMART" id="SM00609">
    <property type="entry name" value="VIT"/>
    <property type="match status" value="1"/>
</dbReference>
<feature type="region of interest" description="Disordered" evidence="1">
    <location>
        <begin position="488"/>
        <end position="512"/>
    </location>
</feature>
<feature type="domain" description="VIT" evidence="3">
    <location>
        <begin position="8"/>
        <end position="140"/>
    </location>
</feature>
<organism evidence="4 5">
    <name type="scientific">Chaetomium strumarium</name>
    <dbReference type="NCBI Taxonomy" id="1170767"/>
    <lineage>
        <taxon>Eukaryota</taxon>
        <taxon>Fungi</taxon>
        <taxon>Dikarya</taxon>
        <taxon>Ascomycota</taxon>
        <taxon>Pezizomycotina</taxon>
        <taxon>Sordariomycetes</taxon>
        <taxon>Sordariomycetidae</taxon>
        <taxon>Sordariales</taxon>
        <taxon>Chaetomiaceae</taxon>
        <taxon>Chaetomium</taxon>
    </lineage>
</organism>
<comment type="caution">
    <text evidence="4">The sequence shown here is derived from an EMBL/GenBank/DDBJ whole genome shotgun (WGS) entry which is preliminary data.</text>
</comment>
<reference evidence="4" key="2">
    <citation type="submission" date="2023-06" db="EMBL/GenBank/DDBJ databases">
        <authorList>
            <consortium name="Lawrence Berkeley National Laboratory"/>
            <person name="Mondo S.J."/>
            <person name="Hensen N."/>
            <person name="Bonometti L."/>
            <person name="Westerberg I."/>
            <person name="Brannstrom I.O."/>
            <person name="Guillou S."/>
            <person name="Cros-Aarteil S."/>
            <person name="Calhoun S."/>
            <person name="Haridas S."/>
            <person name="Kuo A."/>
            <person name="Pangilinan J."/>
            <person name="Riley R."/>
            <person name="Labutti K."/>
            <person name="Andreopoulos B."/>
            <person name="Lipzen A."/>
            <person name="Chen C."/>
            <person name="Yanf M."/>
            <person name="Daum C."/>
            <person name="Ng V."/>
            <person name="Clum A."/>
            <person name="Steindorff A."/>
            <person name="Ohm R."/>
            <person name="Martin F."/>
            <person name="Silar P."/>
            <person name="Natvig D."/>
            <person name="Lalanne C."/>
            <person name="Gautier V."/>
            <person name="Ament-Velasquez S.L."/>
            <person name="Kruys A."/>
            <person name="Hutchinson M.I."/>
            <person name="Powell A.J."/>
            <person name="Barry K."/>
            <person name="Miller A.N."/>
            <person name="Grigoriev I.V."/>
            <person name="Debuchy R."/>
            <person name="Gladieux P."/>
            <person name="Thoren M.H."/>
            <person name="Johannesson H."/>
        </authorList>
    </citation>
    <scope>NUCLEOTIDE SEQUENCE</scope>
    <source>
        <strain evidence="4">CBS 333.67</strain>
    </source>
</reference>
<evidence type="ECO:0000259" key="3">
    <source>
        <dbReference type="PROSITE" id="PS51468"/>
    </source>
</evidence>